<keyword evidence="11" id="KW-0238">DNA-binding</keyword>
<protein>
    <recommendedName>
        <fullName evidence="16">DNA helicase RecQ</fullName>
        <ecNumber evidence="16">5.6.2.4</ecNumber>
    </recommendedName>
</protein>
<comment type="cofactor">
    <cofactor evidence="1">
        <name>Mg(2+)</name>
        <dbReference type="ChEBI" id="CHEBI:18420"/>
    </cofactor>
</comment>
<keyword evidence="14" id="KW-0413">Isomerase</keyword>
<dbReference type="SMART" id="SM00956">
    <property type="entry name" value="RQC"/>
    <property type="match status" value="1"/>
</dbReference>
<dbReference type="Pfam" id="PF00271">
    <property type="entry name" value="Helicase_C"/>
    <property type="match status" value="1"/>
</dbReference>
<evidence type="ECO:0000313" key="21">
    <source>
        <dbReference type="Proteomes" id="UP001205906"/>
    </source>
</evidence>
<keyword evidence="10" id="KW-0067">ATP-binding</keyword>
<reference evidence="20 21" key="1">
    <citation type="submission" date="2022-06" db="EMBL/GenBank/DDBJ databases">
        <title>Mesorhizobium sp. strain RP14 Genome sequencing and assembly.</title>
        <authorList>
            <person name="Kim I."/>
        </authorList>
    </citation>
    <scope>NUCLEOTIDE SEQUENCE [LARGE SCALE GENOMIC DNA]</scope>
    <source>
        <strain evidence="21">RP14(2022)</strain>
    </source>
</reference>
<dbReference type="EC" id="5.6.2.4" evidence="16"/>
<dbReference type="InterPro" id="IPR010997">
    <property type="entry name" value="HRDC-like_sf"/>
</dbReference>
<dbReference type="InterPro" id="IPR011545">
    <property type="entry name" value="DEAD/DEAH_box_helicase_dom"/>
</dbReference>
<evidence type="ECO:0000259" key="18">
    <source>
        <dbReference type="PROSITE" id="PS51192"/>
    </source>
</evidence>
<keyword evidence="5" id="KW-0547">Nucleotide-binding</keyword>
<evidence type="ECO:0000256" key="2">
    <source>
        <dbReference type="ARBA" id="ARBA00001947"/>
    </source>
</evidence>
<dbReference type="InterPro" id="IPR002121">
    <property type="entry name" value="HRDC_dom"/>
</dbReference>
<dbReference type="Pfam" id="PF09382">
    <property type="entry name" value="RQC"/>
    <property type="match status" value="1"/>
</dbReference>
<dbReference type="NCBIfam" id="TIGR00614">
    <property type="entry name" value="recQ_fam"/>
    <property type="match status" value="1"/>
</dbReference>
<name>A0ABT1C908_9HYPH</name>
<keyword evidence="8 20" id="KW-0347">Helicase</keyword>
<keyword evidence="7 20" id="KW-0378">Hydrolase</keyword>
<dbReference type="RefSeq" id="WP_252820116.1">
    <property type="nucleotide sequence ID" value="NZ_JAMXQS010000007.1"/>
</dbReference>
<dbReference type="Pfam" id="PF00570">
    <property type="entry name" value="HRDC"/>
    <property type="match status" value="1"/>
</dbReference>
<dbReference type="InterPro" id="IPR001650">
    <property type="entry name" value="Helicase_C-like"/>
</dbReference>
<dbReference type="InterPro" id="IPR018982">
    <property type="entry name" value="RQC_domain"/>
</dbReference>
<keyword evidence="6" id="KW-0227">DNA damage</keyword>
<dbReference type="SMART" id="SM00487">
    <property type="entry name" value="DEXDc"/>
    <property type="match status" value="1"/>
</dbReference>
<dbReference type="SUPFAM" id="SSF52540">
    <property type="entry name" value="P-loop containing nucleoside triphosphate hydrolases"/>
    <property type="match status" value="2"/>
</dbReference>
<dbReference type="Pfam" id="PF16124">
    <property type="entry name" value="RecQ_Zn_bind"/>
    <property type="match status" value="1"/>
</dbReference>
<dbReference type="CDD" id="cd18794">
    <property type="entry name" value="SF2_C_RecQ"/>
    <property type="match status" value="1"/>
</dbReference>
<dbReference type="PROSITE" id="PS51194">
    <property type="entry name" value="HELICASE_CTER"/>
    <property type="match status" value="1"/>
</dbReference>
<dbReference type="Proteomes" id="UP001205906">
    <property type="component" value="Unassembled WGS sequence"/>
</dbReference>
<keyword evidence="21" id="KW-1185">Reference proteome</keyword>
<dbReference type="Gene3D" id="3.40.50.300">
    <property type="entry name" value="P-loop containing nucleotide triphosphate hydrolases"/>
    <property type="match status" value="2"/>
</dbReference>
<keyword evidence="12" id="KW-0233">DNA recombination</keyword>
<dbReference type="Gene3D" id="1.10.150.80">
    <property type="entry name" value="HRDC domain"/>
    <property type="match status" value="1"/>
</dbReference>
<evidence type="ECO:0000256" key="14">
    <source>
        <dbReference type="ARBA" id="ARBA00023235"/>
    </source>
</evidence>
<comment type="cofactor">
    <cofactor evidence="2">
        <name>Zn(2+)</name>
        <dbReference type="ChEBI" id="CHEBI:29105"/>
    </cofactor>
</comment>
<evidence type="ECO:0000256" key="5">
    <source>
        <dbReference type="ARBA" id="ARBA00022741"/>
    </source>
</evidence>
<gene>
    <name evidence="20" type="primary">recQ</name>
    <name evidence="20" type="ORF">NGM99_14435</name>
</gene>
<feature type="domain" description="HRDC" evidence="17">
    <location>
        <begin position="526"/>
        <end position="599"/>
    </location>
</feature>
<evidence type="ECO:0000256" key="3">
    <source>
        <dbReference type="ARBA" id="ARBA00005446"/>
    </source>
</evidence>
<dbReference type="PROSITE" id="PS51192">
    <property type="entry name" value="HELICASE_ATP_BIND_1"/>
    <property type="match status" value="1"/>
</dbReference>
<organism evidence="20 21">
    <name type="scientific">Mesorhizobium liriopis</name>
    <dbReference type="NCBI Taxonomy" id="2953882"/>
    <lineage>
        <taxon>Bacteria</taxon>
        <taxon>Pseudomonadati</taxon>
        <taxon>Pseudomonadota</taxon>
        <taxon>Alphaproteobacteria</taxon>
        <taxon>Hyphomicrobiales</taxon>
        <taxon>Phyllobacteriaceae</taxon>
        <taxon>Mesorhizobium</taxon>
    </lineage>
</organism>
<evidence type="ECO:0000256" key="16">
    <source>
        <dbReference type="NCBIfam" id="TIGR01389"/>
    </source>
</evidence>
<dbReference type="SMART" id="SM00341">
    <property type="entry name" value="HRDC"/>
    <property type="match status" value="1"/>
</dbReference>
<comment type="similarity">
    <text evidence="3">Belongs to the helicase family. RecQ subfamily.</text>
</comment>
<dbReference type="PROSITE" id="PS50967">
    <property type="entry name" value="HRDC"/>
    <property type="match status" value="1"/>
</dbReference>
<evidence type="ECO:0000256" key="9">
    <source>
        <dbReference type="ARBA" id="ARBA00022833"/>
    </source>
</evidence>
<dbReference type="SMART" id="SM00490">
    <property type="entry name" value="HELICc"/>
    <property type="match status" value="1"/>
</dbReference>
<dbReference type="NCBIfam" id="TIGR01389">
    <property type="entry name" value="recQ"/>
    <property type="match status" value="1"/>
</dbReference>
<evidence type="ECO:0000259" key="19">
    <source>
        <dbReference type="PROSITE" id="PS51194"/>
    </source>
</evidence>
<evidence type="ECO:0000256" key="8">
    <source>
        <dbReference type="ARBA" id="ARBA00022806"/>
    </source>
</evidence>
<dbReference type="InterPro" id="IPR014001">
    <property type="entry name" value="Helicase_ATP-bd"/>
</dbReference>
<dbReference type="InterPro" id="IPR036388">
    <property type="entry name" value="WH-like_DNA-bd_sf"/>
</dbReference>
<feature type="domain" description="Helicase C-terminal" evidence="19">
    <location>
        <begin position="216"/>
        <end position="364"/>
    </location>
</feature>
<dbReference type="InterPro" id="IPR032284">
    <property type="entry name" value="RecQ_Zn-bd"/>
</dbReference>
<evidence type="ECO:0000256" key="13">
    <source>
        <dbReference type="ARBA" id="ARBA00023204"/>
    </source>
</evidence>
<evidence type="ECO:0000256" key="12">
    <source>
        <dbReference type="ARBA" id="ARBA00023172"/>
    </source>
</evidence>
<comment type="catalytic activity">
    <reaction evidence="15">
        <text>Couples ATP hydrolysis with the unwinding of duplex DNA by translocating in the 3'-5' direction.</text>
        <dbReference type="EC" id="5.6.2.4"/>
    </reaction>
</comment>
<evidence type="ECO:0000313" key="20">
    <source>
        <dbReference type="EMBL" id="MCO6050978.1"/>
    </source>
</evidence>
<proteinExistence type="inferred from homology"/>
<evidence type="ECO:0000256" key="15">
    <source>
        <dbReference type="ARBA" id="ARBA00034617"/>
    </source>
</evidence>
<evidence type="ECO:0000256" key="10">
    <source>
        <dbReference type="ARBA" id="ARBA00022840"/>
    </source>
</evidence>
<comment type="caution">
    <text evidence="20">The sequence shown here is derived from an EMBL/GenBank/DDBJ whole genome shotgun (WGS) entry which is preliminary data.</text>
</comment>
<dbReference type="SUPFAM" id="SSF47819">
    <property type="entry name" value="HRDC-like"/>
    <property type="match status" value="1"/>
</dbReference>
<dbReference type="PANTHER" id="PTHR13710">
    <property type="entry name" value="DNA HELICASE RECQ FAMILY MEMBER"/>
    <property type="match status" value="1"/>
</dbReference>
<dbReference type="GO" id="GO:0016787">
    <property type="term" value="F:hydrolase activity"/>
    <property type="evidence" value="ECO:0007669"/>
    <property type="project" value="UniProtKB-KW"/>
</dbReference>
<sequence length="599" mass="66993">MPKPHSDPRTVLTETFGYAEFRGQQENIITHVTEGGSCCVLMPTGSGKSLCYQIPALCRSGVGIVVSPLIALMDDQVAALRQLGVRAAALHSAVPQDEQRQTREALRAGELDLLYVAPERLMLGGFLDSLERIEIALFAIDEAHCISQWGHDFRPEYRELSALRERFPHVPCIAVTATADGPTRADIVEKLSLPKLFTGSFDRPNIFYGVGLKENPRTQLLRFLETRKQGESGIVYCLSRRRVEDTAEWLRSKGFDALPYHAGLEHHVRAGNQRRFLNDEGVVMVATVAFGMGINKPDVRFVAHLDLPKNIEAYYQETGRAGRDGLPATAWMVYGINDVVQLRGMIDDGEGPEEQKRVERTKLELLLSYCEAPRCRRQTLLAYFGDACEPCNNCDTCLEPPETFDGTVAAQKLLSCIYRTGERFGAVYVINVLLGTDDERIKRLGHDQLSTFGIGKDHSDREWRGVLRQLMVHGLVEADSDAYGALRLTDAGATFLRERQSLELRIDARPKPKRKSAVRTDAVLDDEADNELLKRLKAERMAIAREQNVPPYVIFHDRTLVDMVRAGATTLRELAALNGVGQTKLERYGERFVEILRAG</sequence>
<dbReference type="Gene3D" id="1.10.10.10">
    <property type="entry name" value="Winged helix-like DNA-binding domain superfamily/Winged helix DNA-binding domain"/>
    <property type="match status" value="1"/>
</dbReference>
<evidence type="ECO:0000259" key="17">
    <source>
        <dbReference type="PROSITE" id="PS50967"/>
    </source>
</evidence>
<dbReference type="InterPro" id="IPR027417">
    <property type="entry name" value="P-loop_NTPase"/>
</dbReference>
<dbReference type="PANTHER" id="PTHR13710:SF105">
    <property type="entry name" value="ATP-DEPENDENT DNA HELICASE Q1"/>
    <property type="match status" value="1"/>
</dbReference>
<evidence type="ECO:0000256" key="6">
    <source>
        <dbReference type="ARBA" id="ARBA00022763"/>
    </source>
</evidence>
<dbReference type="Pfam" id="PF00270">
    <property type="entry name" value="DEAD"/>
    <property type="match status" value="1"/>
</dbReference>
<keyword evidence="9" id="KW-0862">Zinc</keyword>
<evidence type="ECO:0000256" key="1">
    <source>
        <dbReference type="ARBA" id="ARBA00001946"/>
    </source>
</evidence>
<keyword evidence="4" id="KW-0479">Metal-binding</keyword>
<dbReference type="EMBL" id="JAMXQS010000007">
    <property type="protein sequence ID" value="MCO6050978.1"/>
    <property type="molecule type" value="Genomic_DNA"/>
</dbReference>
<dbReference type="InterPro" id="IPR006293">
    <property type="entry name" value="DNA_helicase_ATP-dep_RecQ_bac"/>
</dbReference>
<accession>A0ABT1C908</accession>
<dbReference type="InterPro" id="IPR044876">
    <property type="entry name" value="HRDC_dom_sf"/>
</dbReference>
<evidence type="ECO:0000256" key="7">
    <source>
        <dbReference type="ARBA" id="ARBA00022801"/>
    </source>
</evidence>
<dbReference type="GO" id="GO:0003678">
    <property type="term" value="F:DNA helicase activity"/>
    <property type="evidence" value="ECO:0007669"/>
    <property type="project" value="UniProtKB-EC"/>
</dbReference>
<evidence type="ECO:0000256" key="4">
    <source>
        <dbReference type="ARBA" id="ARBA00022723"/>
    </source>
</evidence>
<dbReference type="InterPro" id="IPR004589">
    <property type="entry name" value="DNA_helicase_ATP-dep_RecQ"/>
</dbReference>
<evidence type="ECO:0000256" key="11">
    <source>
        <dbReference type="ARBA" id="ARBA00023125"/>
    </source>
</evidence>
<feature type="domain" description="Helicase ATP-binding" evidence="18">
    <location>
        <begin position="29"/>
        <end position="197"/>
    </location>
</feature>
<dbReference type="CDD" id="cd17920">
    <property type="entry name" value="DEXHc_RecQ"/>
    <property type="match status" value="1"/>
</dbReference>
<keyword evidence="13" id="KW-0234">DNA repair</keyword>